<dbReference type="PANTHER" id="PTHR33991">
    <property type="entry name" value="DNA REPAIR PROTEIN RECO"/>
    <property type="match status" value="1"/>
</dbReference>
<sequence length="187" mass="21441">MKTPLHKTEGIIIRRFNVGEFDRMLVVYTKEHGKILVKAKSLRKKEAKLKETLELFNHVHLTLAYGKNIDAVAGATIINGFPNLRTDLLALTVIHYLSELLDKLIVAPEKDEQIWDLISKSFYFMEEKKREEGVIKKLAEKFEDCLLTFLGHPADSASLARLNFIQGLCGQKIESYRFLALAFDNLY</sequence>
<keyword evidence="3" id="KW-0234">DNA repair</keyword>
<evidence type="ECO:0000313" key="5">
    <source>
        <dbReference type="EMBL" id="PIQ74116.1"/>
    </source>
</evidence>
<feature type="domain" description="DNA replication/recombination mediator RecO N-terminal" evidence="4">
    <location>
        <begin position="5"/>
        <end position="81"/>
    </location>
</feature>
<evidence type="ECO:0000256" key="3">
    <source>
        <dbReference type="ARBA" id="ARBA00023204"/>
    </source>
</evidence>
<reference evidence="5 6" key="1">
    <citation type="submission" date="2017-09" db="EMBL/GenBank/DDBJ databases">
        <title>Depth-based differentiation of microbial function through sediment-hosted aquifers and enrichment of novel symbionts in the deep terrestrial subsurface.</title>
        <authorList>
            <person name="Probst A.J."/>
            <person name="Ladd B."/>
            <person name="Jarett J.K."/>
            <person name="Geller-Mcgrath D.E."/>
            <person name="Sieber C.M."/>
            <person name="Emerson J.B."/>
            <person name="Anantharaman K."/>
            <person name="Thomas B.C."/>
            <person name="Malmstrom R."/>
            <person name="Stieglmeier M."/>
            <person name="Klingl A."/>
            <person name="Woyke T."/>
            <person name="Ryan C.M."/>
            <person name="Banfield J.F."/>
        </authorList>
    </citation>
    <scope>NUCLEOTIDE SEQUENCE [LARGE SCALE GENOMIC DNA]</scope>
    <source>
        <strain evidence="5">CG11_big_fil_rev_8_21_14_0_20_44_10</strain>
    </source>
</reference>
<gene>
    <name evidence="5" type="primary">recO</name>
    <name evidence="5" type="ORF">COV85_03830</name>
</gene>
<dbReference type="AlphaFoldDB" id="A0A2H0KPP9"/>
<evidence type="ECO:0000256" key="2">
    <source>
        <dbReference type="ARBA" id="ARBA00023172"/>
    </source>
</evidence>
<comment type="caution">
    <text evidence="5">The sequence shown here is derived from an EMBL/GenBank/DDBJ whole genome shotgun (WGS) entry which is preliminary data.</text>
</comment>
<dbReference type="InterPro" id="IPR012340">
    <property type="entry name" value="NA-bd_OB-fold"/>
</dbReference>
<dbReference type="Pfam" id="PF11967">
    <property type="entry name" value="RecO_N"/>
    <property type="match status" value="1"/>
</dbReference>
<dbReference type="InterPro" id="IPR003717">
    <property type="entry name" value="RecO"/>
</dbReference>
<evidence type="ECO:0000256" key="1">
    <source>
        <dbReference type="ARBA" id="ARBA00022763"/>
    </source>
</evidence>
<evidence type="ECO:0000313" key="6">
    <source>
        <dbReference type="Proteomes" id="UP000231550"/>
    </source>
</evidence>
<dbReference type="Proteomes" id="UP000231550">
    <property type="component" value="Unassembled WGS sequence"/>
</dbReference>
<keyword evidence="2" id="KW-0233">DNA recombination</keyword>
<proteinExistence type="predicted"/>
<name>A0A2H0KPP9_9BACT</name>
<keyword evidence="1" id="KW-0227">DNA damage</keyword>
<organism evidence="5 6">
    <name type="scientific">Candidatus Portnoybacteria bacterium CG11_big_fil_rev_8_21_14_0_20_44_10</name>
    <dbReference type="NCBI Taxonomy" id="1974818"/>
    <lineage>
        <taxon>Bacteria</taxon>
        <taxon>Candidatus Portnoyibacteriota</taxon>
    </lineage>
</organism>
<accession>A0A2H0KPP9</accession>
<evidence type="ECO:0000259" key="4">
    <source>
        <dbReference type="Pfam" id="PF11967"/>
    </source>
</evidence>
<dbReference type="SUPFAM" id="SSF50249">
    <property type="entry name" value="Nucleic acid-binding proteins"/>
    <property type="match status" value="1"/>
</dbReference>
<dbReference type="GO" id="GO:0006310">
    <property type="term" value="P:DNA recombination"/>
    <property type="evidence" value="ECO:0007669"/>
    <property type="project" value="UniProtKB-KW"/>
</dbReference>
<dbReference type="EMBL" id="PCVN01000099">
    <property type="protein sequence ID" value="PIQ74116.1"/>
    <property type="molecule type" value="Genomic_DNA"/>
</dbReference>
<dbReference type="Gene3D" id="2.40.50.140">
    <property type="entry name" value="Nucleic acid-binding proteins"/>
    <property type="match status" value="1"/>
</dbReference>
<dbReference type="InterPro" id="IPR022572">
    <property type="entry name" value="DNA_rep/recomb_RecO_N"/>
</dbReference>
<dbReference type="NCBIfam" id="TIGR00613">
    <property type="entry name" value="reco"/>
    <property type="match status" value="1"/>
</dbReference>
<dbReference type="GO" id="GO:0006302">
    <property type="term" value="P:double-strand break repair"/>
    <property type="evidence" value="ECO:0007669"/>
    <property type="project" value="TreeGrafter"/>
</dbReference>
<protein>
    <submittedName>
        <fullName evidence="5">DNA repair protein RecO</fullName>
    </submittedName>
</protein>
<dbReference type="GO" id="GO:0043590">
    <property type="term" value="C:bacterial nucleoid"/>
    <property type="evidence" value="ECO:0007669"/>
    <property type="project" value="TreeGrafter"/>
</dbReference>
<dbReference type="PANTHER" id="PTHR33991:SF1">
    <property type="entry name" value="DNA REPAIR PROTEIN RECO"/>
    <property type="match status" value="1"/>
</dbReference>